<protein>
    <submittedName>
        <fullName evidence="1">Uncharacterized protein</fullName>
    </submittedName>
</protein>
<comment type="caution">
    <text evidence="1">The sequence shown here is derived from an EMBL/GenBank/DDBJ whole genome shotgun (WGS) entry which is preliminary data.</text>
</comment>
<sequence>MAIRTIQKQWLSLGLKLLWFCCVSVDIGDRGSCDGCCLRTIPIARLIDLVCGPIGFERFSTEANVRASAGGVGQEIREDMNEQAKFSTVDNPNLTWPAYRHPWVLAKTANPKA</sequence>
<reference evidence="1 2" key="2">
    <citation type="journal article" date="2022" name="Mol. Ecol. Resour.">
        <title>The genomes of chicory, endive, great burdock and yacon provide insights into Asteraceae paleo-polyploidization history and plant inulin production.</title>
        <authorList>
            <person name="Fan W."/>
            <person name="Wang S."/>
            <person name="Wang H."/>
            <person name="Wang A."/>
            <person name="Jiang F."/>
            <person name="Liu H."/>
            <person name="Zhao H."/>
            <person name="Xu D."/>
            <person name="Zhang Y."/>
        </authorList>
    </citation>
    <scope>NUCLEOTIDE SEQUENCE [LARGE SCALE GENOMIC DNA]</scope>
    <source>
        <strain evidence="2">cv. Niubang</strain>
    </source>
</reference>
<dbReference type="EMBL" id="CM042049">
    <property type="protein sequence ID" value="KAI3746196.1"/>
    <property type="molecule type" value="Genomic_DNA"/>
</dbReference>
<keyword evidence="2" id="KW-1185">Reference proteome</keyword>
<organism evidence="1 2">
    <name type="scientific">Arctium lappa</name>
    <name type="common">Greater burdock</name>
    <name type="synonym">Lappa major</name>
    <dbReference type="NCBI Taxonomy" id="4217"/>
    <lineage>
        <taxon>Eukaryota</taxon>
        <taxon>Viridiplantae</taxon>
        <taxon>Streptophyta</taxon>
        <taxon>Embryophyta</taxon>
        <taxon>Tracheophyta</taxon>
        <taxon>Spermatophyta</taxon>
        <taxon>Magnoliopsida</taxon>
        <taxon>eudicotyledons</taxon>
        <taxon>Gunneridae</taxon>
        <taxon>Pentapetalae</taxon>
        <taxon>asterids</taxon>
        <taxon>campanulids</taxon>
        <taxon>Asterales</taxon>
        <taxon>Asteraceae</taxon>
        <taxon>Carduoideae</taxon>
        <taxon>Cardueae</taxon>
        <taxon>Arctiinae</taxon>
        <taxon>Arctium</taxon>
    </lineage>
</organism>
<name>A0ACB9DI98_ARCLA</name>
<accession>A0ACB9DI98</accession>
<proteinExistence type="predicted"/>
<dbReference type="Proteomes" id="UP001055879">
    <property type="component" value="Linkage Group LG03"/>
</dbReference>
<gene>
    <name evidence="1" type="ORF">L6452_08620</name>
</gene>
<reference evidence="2" key="1">
    <citation type="journal article" date="2022" name="Mol. Ecol. Resour.">
        <title>The genomes of chicory, endive, great burdock and yacon provide insights into Asteraceae palaeo-polyploidization history and plant inulin production.</title>
        <authorList>
            <person name="Fan W."/>
            <person name="Wang S."/>
            <person name="Wang H."/>
            <person name="Wang A."/>
            <person name="Jiang F."/>
            <person name="Liu H."/>
            <person name="Zhao H."/>
            <person name="Xu D."/>
            <person name="Zhang Y."/>
        </authorList>
    </citation>
    <scope>NUCLEOTIDE SEQUENCE [LARGE SCALE GENOMIC DNA]</scope>
    <source>
        <strain evidence="2">cv. Niubang</strain>
    </source>
</reference>
<evidence type="ECO:0000313" key="1">
    <source>
        <dbReference type="EMBL" id="KAI3746196.1"/>
    </source>
</evidence>
<evidence type="ECO:0000313" key="2">
    <source>
        <dbReference type="Proteomes" id="UP001055879"/>
    </source>
</evidence>